<dbReference type="InterPro" id="IPR010930">
    <property type="entry name" value="Flg_bb/hook_C_dom"/>
</dbReference>
<dbReference type="GO" id="GO:0044780">
    <property type="term" value="P:bacterial-type flagellum assembly"/>
    <property type="evidence" value="ECO:0007669"/>
    <property type="project" value="InterPro"/>
</dbReference>
<evidence type="ECO:0000259" key="2">
    <source>
        <dbReference type="Pfam" id="PF06429"/>
    </source>
</evidence>
<dbReference type="SUPFAM" id="SSF64518">
    <property type="entry name" value="Phase 1 flagellin"/>
    <property type="match status" value="1"/>
</dbReference>
<proteinExistence type="inferred from homology"/>
<dbReference type="GO" id="GO:0009424">
    <property type="term" value="C:bacterial-type flagellum hook"/>
    <property type="evidence" value="ECO:0007669"/>
    <property type="project" value="InterPro"/>
</dbReference>
<organism evidence="3">
    <name type="scientific">Sulfurimonas autotrophica</name>
    <dbReference type="NCBI Taxonomy" id="202747"/>
    <lineage>
        <taxon>Bacteria</taxon>
        <taxon>Pseudomonadati</taxon>
        <taxon>Campylobacterota</taxon>
        <taxon>Epsilonproteobacteria</taxon>
        <taxon>Campylobacterales</taxon>
        <taxon>Sulfurimonadaceae</taxon>
        <taxon>Sulfurimonas</taxon>
    </lineage>
</organism>
<dbReference type="AlphaFoldDB" id="A0A7C3GBU9"/>
<comment type="similarity">
    <text evidence="1">Belongs to the flagella basal body rod proteins family.</text>
</comment>
<comment type="caution">
    <text evidence="3">The sequence shown here is derived from an EMBL/GenBank/DDBJ whole genome shotgun (WGS) entry which is preliminary data.</text>
</comment>
<feature type="non-terminal residue" evidence="3">
    <location>
        <position position="1"/>
    </location>
</feature>
<dbReference type="GO" id="GO:0005198">
    <property type="term" value="F:structural molecule activity"/>
    <property type="evidence" value="ECO:0007669"/>
    <property type="project" value="InterPro"/>
</dbReference>
<dbReference type="Pfam" id="PF06429">
    <property type="entry name" value="Flg_bbr_C"/>
    <property type="match status" value="1"/>
</dbReference>
<sequence>TAQFNSTELEYNSVSKVSIDEEMTNLIKYQTSYGAAAKVITTVDQMMQTLLGIKQ</sequence>
<reference evidence="3" key="1">
    <citation type="journal article" date="2020" name="mSystems">
        <title>Genome- and Community-Level Interaction Insights into Carbon Utilization and Element Cycling Functions of Hydrothermarchaeota in Hydrothermal Sediment.</title>
        <authorList>
            <person name="Zhou Z."/>
            <person name="Liu Y."/>
            <person name="Xu W."/>
            <person name="Pan J."/>
            <person name="Luo Z.H."/>
            <person name="Li M."/>
        </authorList>
    </citation>
    <scope>NUCLEOTIDE SEQUENCE [LARGE SCALE GENOMIC DNA]</scope>
    <source>
        <strain evidence="3">HyVt-507</strain>
    </source>
</reference>
<dbReference type="PANTHER" id="PTHR30033:SF1">
    <property type="entry name" value="FLAGELLAR HOOK-ASSOCIATED PROTEIN 1"/>
    <property type="match status" value="1"/>
</dbReference>
<name>A0A7C3GBU9_9BACT</name>
<protein>
    <recommendedName>
        <fullName evidence="2">Flagellar basal-body/hook protein C-terminal domain-containing protein</fullName>
    </recommendedName>
</protein>
<feature type="domain" description="Flagellar basal-body/hook protein C-terminal" evidence="2">
    <location>
        <begin position="11"/>
        <end position="52"/>
    </location>
</feature>
<dbReference type="InterPro" id="IPR002371">
    <property type="entry name" value="FlgK"/>
</dbReference>
<dbReference type="EMBL" id="DRNH01000214">
    <property type="protein sequence ID" value="HFB53875.1"/>
    <property type="molecule type" value="Genomic_DNA"/>
</dbReference>
<dbReference type="PANTHER" id="PTHR30033">
    <property type="entry name" value="FLAGELLAR HOOK-ASSOCIATED PROTEIN 1"/>
    <property type="match status" value="1"/>
</dbReference>
<evidence type="ECO:0000256" key="1">
    <source>
        <dbReference type="ARBA" id="ARBA00009677"/>
    </source>
</evidence>
<gene>
    <name evidence="3" type="ORF">ENJ67_04005</name>
</gene>
<evidence type="ECO:0000313" key="3">
    <source>
        <dbReference type="EMBL" id="HFB53875.1"/>
    </source>
</evidence>
<accession>A0A7C3GBU9</accession>
<dbReference type="Proteomes" id="UP000886390">
    <property type="component" value="Unassembled WGS sequence"/>
</dbReference>